<name>A0A1A8NBU5_9TELE</name>
<dbReference type="EMBL" id="HAEG01002086">
    <property type="protein sequence ID" value="SBR66555.1"/>
    <property type="molecule type" value="Transcribed_RNA"/>
</dbReference>
<organism evidence="1">
    <name type="scientific">Nothobranchius pienaari</name>
    <dbReference type="NCBI Taxonomy" id="704102"/>
    <lineage>
        <taxon>Eukaryota</taxon>
        <taxon>Metazoa</taxon>
        <taxon>Chordata</taxon>
        <taxon>Craniata</taxon>
        <taxon>Vertebrata</taxon>
        <taxon>Euteleostomi</taxon>
        <taxon>Actinopterygii</taxon>
        <taxon>Neopterygii</taxon>
        <taxon>Teleostei</taxon>
        <taxon>Neoteleostei</taxon>
        <taxon>Acanthomorphata</taxon>
        <taxon>Ovalentaria</taxon>
        <taxon>Atherinomorphae</taxon>
        <taxon>Cyprinodontiformes</taxon>
        <taxon>Nothobranchiidae</taxon>
        <taxon>Nothobranchius</taxon>
    </lineage>
</organism>
<sequence length="41" mass="4735">RRREDGLKDEGWNFPIIPLGGRLSKPNCVTKLRGLRGRCLR</sequence>
<accession>A0A1A8NBU5</accession>
<evidence type="ECO:0000313" key="1">
    <source>
        <dbReference type="EMBL" id="SBR66555.1"/>
    </source>
</evidence>
<feature type="non-terminal residue" evidence="1">
    <location>
        <position position="41"/>
    </location>
</feature>
<proteinExistence type="predicted"/>
<reference evidence="1" key="2">
    <citation type="submission" date="2016-06" db="EMBL/GenBank/DDBJ databases">
        <title>The genome of a short-lived fish provides insights into sex chromosome evolution and the genetic control of aging.</title>
        <authorList>
            <person name="Reichwald K."/>
            <person name="Felder M."/>
            <person name="Petzold A."/>
            <person name="Koch P."/>
            <person name="Groth M."/>
            <person name="Platzer M."/>
        </authorList>
    </citation>
    <scope>NUCLEOTIDE SEQUENCE</scope>
    <source>
        <tissue evidence="1">Brain</tissue>
    </source>
</reference>
<protein>
    <submittedName>
        <fullName evidence="1">Uncharacterized protein</fullName>
    </submittedName>
</protein>
<dbReference type="AlphaFoldDB" id="A0A1A8NBU5"/>
<feature type="non-terminal residue" evidence="1">
    <location>
        <position position="1"/>
    </location>
</feature>
<reference evidence="1" key="1">
    <citation type="submission" date="2016-05" db="EMBL/GenBank/DDBJ databases">
        <authorList>
            <person name="Lavstsen T."/>
            <person name="Jespersen J.S."/>
        </authorList>
    </citation>
    <scope>NUCLEOTIDE SEQUENCE</scope>
    <source>
        <tissue evidence="1">Brain</tissue>
    </source>
</reference>
<gene>
    <name evidence="1" type="primary">Nfu_g_1_002422</name>
</gene>